<evidence type="ECO:0000313" key="1">
    <source>
        <dbReference type="EMBL" id="KWT69280.1"/>
    </source>
</evidence>
<gene>
    <name evidence="1" type="ORF">APY04_1363</name>
</gene>
<dbReference type="Proteomes" id="UP000059074">
    <property type="component" value="Unassembled WGS sequence"/>
</dbReference>
<reference evidence="1 2" key="1">
    <citation type="submission" date="2015-10" db="EMBL/GenBank/DDBJ databases">
        <title>Transcriptomic analysis of a linuron degrading triple-species bacterial consortium.</title>
        <authorList>
            <person name="Albers P."/>
        </authorList>
    </citation>
    <scope>NUCLEOTIDE SEQUENCE [LARGE SCALE GENOMIC DNA]</scope>
    <source>
        <strain evidence="1 2">WDL6</strain>
    </source>
</reference>
<dbReference type="EMBL" id="LMTR01000045">
    <property type="protein sequence ID" value="KWT69280.1"/>
    <property type="molecule type" value="Genomic_DNA"/>
</dbReference>
<name>A0A120CWF5_HYPSL</name>
<accession>A0A120CWF5</accession>
<keyword evidence="2" id="KW-1185">Reference proteome</keyword>
<dbReference type="STRING" id="121290.APY04_1363"/>
<proteinExistence type="predicted"/>
<evidence type="ECO:0000313" key="2">
    <source>
        <dbReference type="Proteomes" id="UP000059074"/>
    </source>
</evidence>
<organism evidence="1 2">
    <name type="scientific">Hyphomicrobium sulfonivorans</name>
    <dbReference type="NCBI Taxonomy" id="121290"/>
    <lineage>
        <taxon>Bacteria</taxon>
        <taxon>Pseudomonadati</taxon>
        <taxon>Pseudomonadota</taxon>
        <taxon>Alphaproteobacteria</taxon>
        <taxon>Hyphomicrobiales</taxon>
        <taxon>Hyphomicrobiaceae</taxon>
        <taxon>Hyphomicrobium</taxon>
    </lineage>
</organism>
<dbReference type="PATRIC" id="fig|121290.4.peg.2598"/>
<protein>
    <submittedName>
        <fullName evidence="1">Uncharacterized protein</fullName>
    </submittedName>
</protein>
<comment type="caution">
    <text evidence="1">The sequence shown here is derived from an EMBL/GenBank/DDBJ whole genome shotgun (WGS) entry which is preliminary data.</text>
</comment>
<dbReference type="AlphaFoldDB" id="A0A120CWF5"/>
<sequence length="107" mass="11557">MISAFRGLRAPIIADAGAGALKDAVYFIRVKRTPIDTPHWGPSRRASVALWGFCAPAHGKVASPAPRFAGTMLELSAAALRPCSLRLTLLVRKPPLRSQHFHLLGFS</sequence>